<dbReference type="SUPFAM" id="SSF53474">
    <property type="entry name" value="alpha/beta-Hydrolases"/>
    <property type="match status" value="1"/>
</dbReference>
<evidence type="ECO:0000313" key="2">
    <source>
        <dbReference type="Proteomes" id="UP000476411"/>
    </source>
</evidence>
<dbReference type="KEGG" id="chih:GWR21_28820"/>
<evidence type="ECO:0000313" key="1">
    <source>
        <dbReference type="EMBL" id="QHS63444.1"/>
    </source>
</evidence>
<reference evidence="1 2" key="1">
    <citation type="submission" date="2020-01" db="EMBL/GenBank/DDBJ databases">
        <title>Complete genome sequence of Chitinophaga sp. H33E-04 isolated from quinoa roots.</title>
        <authorList>
            <person name="Weon H.-Y."/>
            <person name="Lee S.A."/>
        </authorList>
    </citation>
    <scope>NUCLEOTIDE SEQUENCE [LARGE SCALE GENOMIC DNA]</scope>
    <source>
        <strain evidence="1 2">H33E-04</strain>
    </source>
</reference>
<dbReference type="RefSeq" id="WP_162335160.1">
    <property type="nucleotide sequence ID" value="NZ_CP048113.1"/>
</dbReference>
<dbReference type="InterPro" id="IPR029058">
    <property type="entry name" value="AB_hydrolase_fold"/>
</dbReference>
<accession>A0A6B9ZPS1</accession>
<proteinExistence type="predicted"/>
<organism evidence="1 2">
    <name type="scientific">Chitinophaga agri</name>
    <dbReference type="NCBI Taxonomy" id="2703787"/>
    <lineage>
        <taxon>Bacteria</taxon>
        <taxon>Pseudomonadati</taxon>
        <taxon>Bacteroidota</taxon>
        <taxon>Chitinophagia</taxon>
        <taxon>Chitinophagales</taxon>
        <taxon>Chitinophagaceae</taxon>
        <taxon>Chitinophaga</taxon>
    </lineage>
</organism>
<dbReference type="Gene3D" id="3.40.50.1820">
    <property type="entry name" value="alpha/beta hydrolase"/>
    <property type="match status" value="1"/>
</dbReference>
<name>A0A6B9ZPS1_9BACT</name>
<dbReference type="Proteomes" id="UP000476411">
    <property type="component" value="Chromosome"/>
</dbReference>
<gene>
    <name evidence="1" type="ORF">GWR21_28820</name>
</gene>
<sequence length="279" mass="31140">MPRILAVHGIGQQYKADEVIHSEWWPYLAGGLHNVNVDIVKEDLVCPFYGHLFRKQDLLSGDDKYDPKDMTTEEIALMEALLEEAVIQEPGKVAGREVFAQQHLGTPQWAQWGIRMLSRSKFFVNISQHMMMGDLKQVVRYMNDKAIREAVIEKVMNKFTDDVKIVIGHSLGAVVAYECLFRKPEHPVCFITMGSPLGINNLIFDKLRPAPQKGKGTWPPVKNWTNIADKADLVALNKKLDGLFGPGITDIVVDNGAHAHDGTHYLSSSAIAKTIAANL</sequence>
<evidence type="ECO:0008006" key="3">
    <source>
        <dbReference type="Google" id="ProtNLM"/>
    </source>
</evidence>
<protein>
    <recommendedName>
        <fullName evidence="3">Alpha/beta hydrolase</fullName>
    </recommendedName>
</protein>
<dbReference type="EMBL" id="CP048113">
    <property type="protein sequence ID" value="QHS63444.1"/>
    <property type="molecule type" value="Genomic_DNA"/>
</dbReference>
<keyword evidence="2" id="KW-1185">Reference proteome</keyword>
<dbReference type="AlphaFoldDB" id="A0A6B9ZPS1"/>